<reference evidence="9" key="1">
    <citation type="journal article" date="2013" name="Environ. Microbiol.">
        <title>Microbiota from the distal guts of lean and obese adolescents exhibit partial functional redundancy besides clear differences in community structure.</title>
        <authorList>
            <person name="Ferrer M."/>
            <person name="Ruiz A."/>
            <person name="Lanza F."/>
            <person name="Haange S.B."/>
            <person name="Oberbach A."/>
            <person name="Till H."/>
            <person name="Bargiela R."/>
            <person name="Campoy C."/>
            <person name="Segura M.T."/>
            <person name="Richter M."/>
            <person name="von Bergen M."/>
            <person name="Seifert J."/>
            <person name="Suarez A."/>
        </authorList>
    </citation>
    <scope>NUCLEOTIDE SEQUENCE</scope>
</reference>
<dbReference type="NCBIfam" id="TIGR01498">
    <property type="entry name" value="folK"/>
    <property type="match status" value="1"/>
</dbReference>
<feature type="non-terminal residue" evidence="9">
    <location>
        <position position="1"/>
    </location>
</feature>
<keyword evidence="4" id="KW-0547">Nucleotide-binding</keyword>
<keyword evidence="7" id="KW-0289">Folate biosynthesis</keyword>
<name>K1RED5_9ZZZZ</name>
<dbReference type="GO" id="GO:0016301">
    <property type="term" value="F:kinase activity"/>
    <property type="evidence" value="ECO:0007669"/>
    <property type="project" value="UniProtKB-KW"/>
</dbReference>
<evidence type="ECO:0000256" key="4">
    <source>
        <dbReference type="ARBA" id="ARBA00022741"/>
    </source>
</evidence>
<evidence type="ECO:0000313" key="9">
    <source>
        <dbReference type="EMBL" id="EKC47042.1"/>
    </source>
</evidence>
<dbReference type="InterPro" id="IPR000550">
    <property type="entry name" value="Hppk"/>
</dbReference>
<dbReference type="GO" id="GO:0003848">
    <property type="term" value="F:2-amino-4-hydroxy-6-hydroxymethyldihydropteridine diphosphokinase activity"/>
    <property type="evidence" value="ECO:0007669"/>
    <property type="project" value="UniProtKB-EC"/>
</dbReference>
<accession>K1RED5</accession>
<dbReference type="AlphaFoldDB" id="K1RED5"/>
<evidence type="ECO:0000256" key="1">
    <source>
        <dbReference type="ARBA" id="ARBA00005051"/>
    </source>
</evidence>
<evidence type="ECO:0000256" key="2">
    <source>
        <dbReference type="ARBA" id="ARBA00013253"/>
    </source>
</evidence>
<dbReference type="EC" id="2.7.6.3" evidence="2"/>
<organism evidence="9">
    <name type="scientific">human gut metagenome</name>
    <dbReference type="NCBI Taxonomy" id="408170"/>
    <lineage>
        <taxon>unclassified sequences</taxon>
        <taxon>metagenomes</taxon>
        <taxon>organismal metagenomes</taxon>
    </lineage>
</organism>
<dbReference type="GO" id="GO:0046654">
    <property type="term" value="P:tetrahydrofolate biosynthetic process"/>
    <property type="evidence" value="ECO:0007669"/>
    <property type="project" value="UniProtKB-UniPathway"/>
</dbReference>
<dbReference type="PANTHER" id="PTHR43071:SF1">
    <property type="entry name" value="2-AMINO-4-HYDROXY-6-HYDROXYMETHYLDIHYDROPTERIDINE PYROPHOSPHOKINASE"/>
    <property type="match status" value="1"/>
</dbReference>
<sequence>VVMARAIILTGGNVGDVKTRLQNAQRLINQHAGPVMRCSHRYKSRAWGFDAEEEFSNQVLEVDTDLMPEQLLDALQAIERELGRDREAEQSLKQRTGARYTSRPIDIDILFYDDRVIRTERLTVPHPLIQEREFVLVPLCEWMRDYRHPVLGKTVGELLEELKNRNETHEKA</sequence>
<feature type="domain" description="7,8-dihydro-6-hydroxymethylpterin-pyrophosphokinase" evidence="8">
    <location>
        <begin position="8"/>
        <end position="141"/>
    </location>
</feature>
<evidence type="ECO:0000256" key="5">
    <source>
        <dbReference type="ARBA" id="ARBA00022777"/>
    </source>
</evidence>
<dbReference type="PANTHER" id="PTHR43071">
    <property type="entry name" value="2-AMINO-4-HYDROXY-6-HYDROXYMETHYLDIHYDROPTERIDINE PYROPHOSPHOKINASE"/>
    <property type="match status" value="1"/>
</dbReference>
<evidence type="ECO:0000256" key="7">
    <source>
        <dbReference type="ARBA" id="ARBA00022909"/>
    </source>
</evidence>
<comment type="pathway">
    <text evidence="1">Cofactor biosynthesis; tetrahydrofolate biosynthesis; 2-amino-4-hydroxy-6-hydroxymethyl-7,8-dihydropteridine diphosphate from 7,8-dihydroneopterin triphosphate: step 4/4.</text>
</comment>
<evidence type="ECO:0000256" key="6">
    <source>
        <dbReference type="ARBA" id="ARBA00022840"/>
    </source>
</evidence>
<protein>
    <recommendedName>
        <fullName evidence="2">2-amino-4-hydroxy-6-hydroxymethyldihydropteridine diphosphokinase</fullName>
        <ecNumber evidence="2">2.7.6.3</ecNumber>
    </recommendedName>
</protein>
<proteinExistence type="predicted"/>
<dbReference type="InterPro" id="IPR035907">
    <property type="entry name" value="Hppk_sf"/>
</dbReference>
<dbReference type="Gene3D" id="3.30.70.560">
    <property type="entry name" value="7,8-Dihydro-6-hydroxymethylpterin-pyrophosphokinase HPPK"/>
    <property type="match status" value="1"/>
</dbReference>
<evidence type="ECO:0000259" key="8">
    <source>
        <dbReference type="Pfam" id="PF01288"/>
    </source>
</evidence>
<gene>
    <name evidence="9" type="ORF">LEA_19578</name>
</gene>
<dbReference type="Pfam" id="PF01288">
    <property type="entry name" value="HPPK"/>
    <property type="match status" value="1"/>
</dbReference>
<keyword evidence="5 9" id="KW-0418">Kinase</keyword>
<dbReference type="UniPathway" id="UPA00077">
    <property type="reaction ID" value="UER00155"/>
</dbReference>
<evidence type="ECO:0000256" key="3">
    <source>
        <dbReference type="ARBA" id="ARBA00022679"/>
    </source>
</evidence>
<dbReference type="GO" id="GO:0005524">
    <property type="term" value="F:ATP binding"/>
    <property type="evidence" value="ECO:0007669"/>
    <property type="project" value="UniProtKB-KW"/>
</dbReference>
<comment type="caution">
    <text evidence="9">The sequence shown here is derived from an EMBL/GenBank/DDBJ whole genome shotgun (WGS) entry which is preliminary data.</text>
</comment>
<dbReference type="CDD" id="cd00483">
    <property type="entry name" value="HPPK"/>
    <property type="match status" value="1"/>
</dbReference>
<keyword evidence="3" id="KW-0808">Transferase</keyword>
<dbReference type="SUPFAM" id="SSF55083">
    <property type="entry name" value="6-hydroxymethyl-7,8-dihydropterin pyrophosphokinase, HPPK"/>
    <property type="match status" value="1"/>
</dbReference>
<dbReference type="GO" id="GO:0046656">
    <property type="term" value="P:folic acid biosynthetic process"/>
    <property type="evidence" value="ECO:0007669"/>
    <property type="project" value="UniProtKB-KW"/>
</dbReference>
<dbReference type="EMBL" id="AJWY01013455">
    <property type="protein sequence ID" value="EKC47042.1"/>
    <property type="molecule type" value="Genomic_DNA"/>
</dbReference>
<keyword evidence="6" id="KW-0067">ATP-binding</keyword>